<dbReference type="Pfam" id="PF04622">
    <property type="entry name" value="ERG2_Sigma1R"/>
    <property type="match status" value="1"/>
</dbReference>
<comment type="caution">
    <text evidence="9">The sequence shown here is derived from an EMBL/GenBank/DDBJ whole genome shotgun (WGS) entry which is preliminary data.</text>
</comment>
<keyword evidence="3 8" id="KW-0812">Transmembrane</keyword>
<feature type="region of interest" description="Disordered" evidence="7">
    <location>
        <begin position="90"/>
        <end position="111"/>
    </location>
</feature>
<dbReference type="AlphaFoldDB" id="A0ABD3RI46"/>
<organism evidence="9 10">
    <name type="scientific">Penstemon smallii</name>
    <dbReference type="NCBI Taxonomy" id="265156"/>
    <lineage>
        <taxon>Eukaryota</taxon>
        <taxon>Viridiplantae</taxon>
        <taxon>Streptophyta</taxon>
        <taxon>Embryophyta</taxon>
        <taxon>Tracheophyta</taxon>
        <taxon>Spermatophyta</taxon>
        <taxon>Magnoliopsida</taxon>
        <taxon>eudicotyledons</taxon>
        <taxon>Gunneridae</taxon>
        <taxon>Pentapetalae</taxon>
        <taxon>asterids</taxon>
        <taxon>lamiids</taxon>
        <taxon>Lamiales</taxon>
        <taxon>Plantaginaceae</taxon>
        <taxon>Cheloneae</taxon>
        <taxon>Penstemon</taxon>
    </lineage>
</organism>
<evidence type="ECO:0000313" key="10">
    <source>
        <dbReference type="Proteomes" id="UP001634393"/>
    </source>
</evidence>
<evidence type="ECO:0000256" key="8">
    <source>
        <dbReference type="SAM" id="Phobius"/>
    </source>
</evidence>
<evidence type="ECO:0000256" key="1">
    <source>
        <dbReference type="ARBA" id="ARBA00004586"/>
    </source>
</evidence>
<accession>A0ABD3RI46</accession>
<comment type="subcellular location">
    <subcellularLocation>
        <location evidence="1">Endoplasmic reticulum membrane</location>
    </subcellularLocation>
</comment>
<dbReference type="PANTHER" id="PTHR10868:SF1">
    <property type="entry name" value="SIGMA NON-OPIOID INTRACELLULAR RECEPTOR 1"/>
    <property type="match status" value="1"/>
</dbReference>
<dbReference type="EMBL" id="JBJXBP010000008">
    <property type="protein sequence ID" value="KAL3812605.1"/>
    <property type="molecule type" value="Genomic_DNA"/>
</dbReference>
<reference evidence="9 10" key="1">
    <citation type="submission" date="2024-12" db="EMBL/GenBank/DDBJ databases">
        <title>The unique morphological basis and parallel evolutionary history of personate flowers in Penstemon.</title>
        <authorList>
            <person name="Depatie T.H."/>
            <person name="Wessinger C.A."/>
        </authorList>
    </citation>
    <scope>NUCLEOTIDE SEQUENCE [LARGE SCALE GENOMIC DNA]</scope>
    <source>
        <strain evidence="9">WTNN_2</strain>
        <tissue evidence="9">Leaf</tissue>
    </source>
</reference>
<keyword evidence="4" id="KW-0256">Endoplasmic reticulum</keyword>
<feature type="transmembrane region" description="Helical" evidence="8">
    <location>
        <begin position="139"/>
        <end position="165"/>
    </location>
</feature>
<sequence length="364" mass="41295">MIPRKPIMDETMKTMILTPNSSAKSSTTMDNNHPSESRDSFYFPGCRKDANCNCSICIEHTNATLDLIQHSSITKFSSSRPLLPRSPVSFNPSSSHFSTPKPSAKIRPFSVSPPLNSTARTSFQDKVNRRKRDFGNGVFAVRIFLGLILILGVEFGFSLLVSGLLKPRFSPNVVKKLGEKSWDFEDLNGRFVFLKNELETSVGKKVSNCNSVDSIWKINQDGLLLSSRCVLYKSITEEVSIWGWPLQAAGLLTADYSSRSLSIISGRVTEWSNGEAKYLVRNANSSWTQGKWSSSVVQFDPNTWILEYKQSFVLENRRPISAVMELLKFRLTREFEKMKQEFWLLFAFGNNYFDFTERSILIPT</sequence>
<keyword evidence="6 8" id="KW-0472">Membrane</keyword>
<evidence type="ECO:0000256" key="4">
    <source>
        <dbReference type="ARBA" id="ARBA00022824"/>
    </source>
</evidence>
<evidence type="ECO:0000256" key="5">
    <source>
        <dbReference type="ARBA" id="ARBA00022989"/>
    </source>
</evidence>
<comment type="similarity">
    <text evidence="2">Belongs to the ERG2 family.</text>
</comment>
<protein>
    <submittedName>
        <fullName evidence="9">Uncharacterized protein</fullName>
    </submittedName>
</protein>
<feature type="compositionally biased region" description="Polar residues" evidence="7">
    <location>
        <begin position="90"/>
        <end position="101"/>
    </location>
</feature>
<dbReference type="Proteomes" id="UP001634393">
    <property type="component" value="Unassembled WGS sequence"/>
</dbReference>
<evidence type="ECO:0000313" key="9">
    <source>
        <dbReference type="EMBL" id="KAL3812605.1"/>
    </source>
</evidence>
<keyword evidence="10" id="KW-1185">Reference proteome</keyword>
<evidence type="ECO:0000256" key="7">
    <source>
        <dbReference type="SAM" id="MobiDB-lite"/>
    </source>
</evidence>
<evidence type="ECO:0000256" key="2">
    <source>
        <dbReference type="ARBA" id="ARBA00007141"/>
    </source>
</evidence>
<proteinExistence type="inferred from homology"/>
<keyword evidence="5 8" id="KW-1133">Transmembrane helix</keyword>
<evidence type="ECO:0000256" key="3">
    <source>
        <dbReference type="ARBA" id="ARBA00022692"/>
    </source>
</evidence>
<gene>
    <name evidence="9" type="ORF">ACJIZ3_013873</name>
</gene>
<evidence type="ECO:0000256" key="6">
    <source>
        <dbReference type="ARBA" id="ARBA00023136"/>
    </source>
</evidence>
<name>A0ABD3RI46_9LAMI</name>
<dbReference type="PANTHER" id="PTHR10868">
    <property type="entry name" value="SIGMA 1-TYPE OPIOID RECEPTOR-RELATED"/>
    <property type="match status" value="1"/>
</dbReference>
<dbReference type="InterPro" id="IPR006716">
    <property type="entry name" value="ERG2_sigma1_rcpt-like"/>
</dbReference>
<dbReference type="GO" id="GO:0005789">
    <property type="term" value="C:endoplasmic reticulum membrane"/>
    <property type="evidence" value="ECO:0007669"/>
    <property type="project" value="UniProtKB-SubCell"/>
</dbReference>